<dbReference type="AlphaFoldDB" id="A0A7W8ALI7"/>
<dbReference type="EMBL" id="JACHIL010000003">
    <property type="protein sequence ID" value="MBB5091435.1"/>
    <property type="molecule type" value="Genomic_DNA"/>
</dbReference>
<accession>A0A7W8ALI7</accession>
<name>A0A7W8ALI7_9HYPH</name>
<evidence type="ECO:0000313" key="2">
    <source>
        <dbReference type="Proteomes" id="UP000531231"/>
    </source>
</evidence>
<dbReference type="Proteomes" id="UP000531231">
    <property type="component" value="Unassembled WGS sequence"/>
</dbReference>
<evidence type="ECO:0000313" key="1">
    <source>
        <dbReference type="EMBL" id="MBB5091435.1"/>
    </source>
</evidence>
<sequence length="482" mass="51764">MANEKTPNYHWDIPNPYGLQIVEMMKVASTFGAIDSRFKAFEDAYLSHKHSFADITDRPTTLSGYGITDAITTDQVKSEIEASQTAQQSVIDQSIQSLANNTADALALRVRVDAAQAFTLAQKSRARQNIDALGTIDRGVPNGVATLDAGGKIPSSQLPPVAISETFVVNSQASMLALVAERGDIAVRPDLNKTFILRLEPATVLANWQEILTPADGVLSVNGLTGPVINLTADDVGAATPAQVAAKLDKHNPNYTGRAFGNALTLMNGNSAANRNLLGFGFSGDVASTQEFILLSDGSLSLSKMNPATGSWERDLLKVFPNGSVRAGGALNAGAAYLGVDGNVVGSAWNLTGTTSLFDFINKKTWGNTSVEIGFAVFNNEDWPWRETVAPWTKCLAFCVSKTDGGSTDNRRRPRNLEGQHDWGWETWAQMIGGADQAGVPVDKNDPHVRSSLTVAYTTMGRFRVNAGWGRTSERIVFLRVA</sequence>
<protein>
    <submittedName>
        <fullName evidence="1">Uncharacterized protein</fullName>
    </submittedName>
</protein>
<organism evidence="1 2">
    <name type="scientific">Pseudochrobactrum saccharolyticum</name>
    <dbReference type="NCBI Taxonomy" id="354352"/>
    <lineage>
        <taxon>Bacteria</taxon>
        <taxon>Pseudomonadati</taxon>
        <taxon>Pseudomonadota</taxon>
        <taxon>Alphaproteobacteria</taxon>
        <taxon>Hyphomicrobiales</taxon>
        <taxon>Brucellaceae</taxon>
        <taxon>Pseudochrobactrum</taxon>
    </lineage>
</organism>
<keyword evidence="2" id="KW-1185">Reference proteome</keyword>
<gene>
    <name evidence="1" type="ORF">HNQ68_001976</name>
</gene>
<reference evidence="1 2" key="1">
    <citation type="submission" date="2020-08" db="EMBL/GenBank/DDBJ databases">
        <title>Genomic Encyclopedia of Type Strains, Phase IV (KMG-IV): sequencing the most valuable type-strain genomes for metagenomic binning, comparative biology and taxonomic classification.</title>
        <authorList>
            <person name="Goeker M."/>
        </authorList>
    </citation>
    <scope>NUCLEOTIDE SEQUENCE [LARGE SCALE GENOMIC DNA]</scope>
    <source>
        <strain evidence="1 2">DSM 25620</strain>
    </source>
</reference>
<dbReference type="RefSeq" id="WP_151159510.1">
    <property type="nucleotide sequence ID" value="NZ_JACHIL010000003.1"/>
</dbReference>
<comment type="caution">
    <text evidence="1">The sequence shown here is derived from an EMBL/GenBank/DDBJ whole genome shotgun (WGS) entry which is preliminary data.</text>
</comment>
<proteinExistence type="predicted"/>